<dbReference type="AlphaFoldDB" id="A5TU76"/>
<evidence type="ECO:0008006" key="2">
    <source>
        <dbReference type="Google" id="ProtNLM"/>
    </source>
</evidence>
<proteinExistence type="predicted"/>
<sequence>MKNSLKKLLFVVLTVFSVIFIGACGKSKVDKKEVIEKFIAASESMKSGDMLINVKMAQNLDGNKTNMDMTIDASIIQEPLAMKMEIGIPSQNVKMKTFIKDNIMYIQNPVDNQWFTQPITDELANQFKGYMNSSNEVYNAMKDNLDKIDIDEKDGNYIITISKNSDFLQEAMKKQLANTNTAGSQIGDNVKIENIAVKYVVDKNTYLASSSLISFDFEMQGMKISMEMDTKMTNINNVTDIVVPEEAKNDNQCQQINKI</sequence>
<gene>
    <name evidence="1" type="ORF">FNP_0647</name>
</gene>
<dbReference type="Pfam" id="PF20316">
    <property type="entry name" value="DUF6612"/>
    <property type="match status" value="1"/>
</dbReference>
<dbReference type="InterPro" id="IPR046720">
    <property type="entry name" value="DUF6612"/>
</dbReference>
<dbReference type="RefSeq" id="WP_005896485.1">
    <property type="nucleotide sequence ID" value="NZ_CM000440.1"/>
</dbReference>
<dbReference type="eggNOG" id="ENOG5030ZB1">
    <property type="taxonomic scope" value="Bacteria"/>
</dbReference>
<reference evidence="1" key="2">
    <citation type="submission" date="2007-05" db="EMBL/GenBank/DDBJ databases">
        <title>Genome sequence of Fusobacterium nucleatum subspecies polymorphum - a genetically tractable Fusobacterium.</title>
        <authorList>
            <person name="Karpathy S.E."/>
            <person name="Xiang Q."/>
            <person name="Gioia J."/>
            <person name="Jiang H."/>
            <person name="Liu Y."/>
            <person name="Petrosino J.F."/>
            <person name="Yerrapragada S."/>
            <person name="Fox G.E."/>
            <person name="Kinder Haake S."/>
            <person name="Weinstock G.M."/>
            <person name="Highlander S.K."/>
        </authorList>
    </citation>
    <scope>NUCLEOTIDE SEQUENCE [LARGE SCALE GENOMIC DNA]</scope>
    <source>
        <strain evidence="1">ATCC 10953</strain>
    </source>
</reference>
<reference evidence="1" key="1">
    <citation type="submission" date="2006-07" db="EMBL/GenBank/DDBJ databases">
        <authorList>
            <person name="Qin X."/>
            <person name="Weinstock G.M."/>
        </authorList>
    </citation>
    <scope>NUCLEOTIDE SEQUENCE [LARGE SCALE GENOMIC DNA]</scope>
    <source>
        <strain evidence="1">ATCC 10953</strain>
    </source>
</reference>
<dbReference type="EMBL" id="CM000440">
    <property type="protein sequence ID" value="EDK88451.1"/>
    <property type="molecule type" value="Genomic_DNA"/>
</dbReference>
<protein>
    <recommendedName>
        <fullName evidence="2">Lipoprotein</fullName>
    </recommendedName>
</protein>
<evidence type="ECO:0000313" key="1">
    <source>
        <dbReference type="EMBL" id="EDK88451.1"/>
    </source>
</evidence>
<accession>A5TU76</accession>
<organism evidence="1">
    <name type="scientific">Fusobacterium polymorphum ATCC 10953</name>
    <dbReference type="NCBI Taxonomy" id="393480"/>
    <lineage>
        <taxon>Bacteria</taxon>
        <taxon>Fusobacteriati</taxon>
        <taxon>Fusobacteriota</taxon>
        <taxon>Fusobacteriia</taxon>
        <taxon>Fusobacteriales</taxon>
        <taxon>Fusobacteriaceae</taxon>
        <taxon>Fusobacterium</taxon>
    </lineage>
</organism>
<name>A5TU76_FUSNP</name>
<dbReference type="Proteomes" id="UP000001921">
    <property type="component" value="Chromosome"/>
</dbReference>
<dbReference type="HOGENOM" id="CLU_095271_0_0_0"/>
<dbReference type="Gene3D" id="2.50.20.20">
    <property type="match status" value="1"/>
</dbReference>
<dbReference type="PROSITE" id="PS51257">
    <property type="entry name" value="PROKAR_LIPOPROTEIN"/>
    <property type="match status" value="1"/>
</dbReference>